<proteinExistence type="predicted"/>
<name>A0A0R1K9Y6_9LACO</name>
<organism evidence="1 2">
    <name type="scientific">Companilactobacillus nodensis DSM 19682 = JCM 14932 = NBRC 107160</name>
    <dbReference type="NCBI Taxonomy" id="1423775"/>
    <lineage>
        <taxon>Bacteria</taxon>
        <taxon>Bacillati</taxon>
        <taxon>Bacillota</taxon>
        <taxon>Bacilli</taxon>
        <taxon>Lactobacillales</taxon>
        <taxon>Lactobacillaceae</taxon>
        <taxon>Companilactobacillus</taxon>
    </lineage>
</organism>
<dbReference type="PATRIC" id="fig|1423775.4.peg.1972"/>
<keyword evidence="2" id="KW-1185">Reference proteome</keyword>
<dbReference type="OrthoDB" id="2301957at2"/>
<dbReference type="Pfam" id="PF06908">
    <property type="entry name" value="YpsA"/>
    <property type="match status" value="1"/>
</dbReference>
<dbReference type="STRING" id="1423775.FD03_GL001934"/>
<dbReference type="Gene3D" id="3.40.50.450">
    <property type="match status" value="1"/>
</dbReference>
<accession>A0A0R1K9Y6</accession>
<dbReference type="eggNOG" id="COG4474">
    <property type="taxonomic scope" value="Bacteria"/>
</dbReference>
<dbReference type="Proteomes" id="UP000051248">
    <property type="component" value="Unassembled WGS sequence"/>
</dbReference>
<dbReference type="PIRSF" id="PIRSF021290">
    <property type="entry name" value="DUF1273"/>
    <property type="match status" value="1"/>
</dbReference>
<dbReference type="AlphaFoldDB" id="A0A0R1K9Y6"/>
<dbReference type="InterPro" id="IPR010697">
    <property type="entry name" value="YspA"/>
</dbReference>
<reference evidence="1 2" key="1">
    <citation type="journal article" date="2015" name="Genome Announc.">
        <title>Expanding the biotechnology potential of lactobacilli through comparative genomics of 213 strains and associated genera.</title>
        <authorList>
            <person name="Sun Z."/>
            <person name="Harris H.M."/>
            <person name="McCann A."/>
            <person name="Guo C."/>
            <person name="Argimon S."/>
            <person name="Zhang W."/>
            <person name="Yang X."/>
            <person name="Jeffery I.B."/>
            <person name="Cooney J.C."/>
            <person name="Kagawa T.F."/>
            <person name="Liu W."/>
            <person name="Song Y."/>
            <person name="Salvetti E."/>
            <person name="Wrobel A."/>
            <person name="Rasinkangas P."/>
            <person name="Parkhill J."/>
            <person name="Rea M.C."/>
            <person name="O'Sullivan O."/>
            <person name="Ritari J."/>
            <person name="Douillard F.P."/>
            <person name="Paul Ross R."/>
            <person name="Yang R."/>
            <person name="Briner A.E."/>
            <person name="Felis G.E."/>
            <person name="de Vos W.M."/>
            <person name="Barrangou R."/>
            <person name="Klaenhammer T.R."/>
            <person name="Caufield P.W."/>
            <person name="Cui Y."/>
            <person name="Zhang H."/>
            <person name="O'Toole P.W."/>
        </authorList>
    </citation>
    <scope>NUCLEOTIDE SEQUENCE [LARGE SCALE GENOMIC DNA]</scope>
    <source>
        <strain evidence="1 2">DSM 19682</strain>
    </source>
</reference>
<dbReference type="EMBL" id="AZDZ01000003">
    <property type="protein sequence ID" value="KRK80510.1"/>
    <property type="molecule type" value="Genomic_DNA"/>
</dbReference>
<dbReference type="PANTHER" id="PTHR38440">
    <property type="entry name" value="UPF0398 PROTEIN YPSA"/>
    <property type="match status" value="1"/>
</dbReference>
<sequence length="183" mass="21233">MIKNLWITGYRSYEIGLFKPDDPKAKVIQKFFAERLTNYAEDGMKWVLTGAQLGTEQIVGKAVKDVKDKGYDIKHAVMLPFSEFGAKWNENNQQLLNIFLRNADYTNKLSNMSYHSSVQLRTWQSFMLKHTDGAMIFYDPDSGGKPKYDYEAIQNYRSAGNDYQLELVDFDTMQDFANIMFDN</sequence>
<dbReference type="SUPFAM" id="SSF102405">
    <property type="entry name" value="MCP/YpsA-like"/>
    <property type="match status" value="1"/>
</dbReference>
<comment type="caution">
    <text evidence="1">The sequence shown here is derived from an EMBL/GenBank/DDBJ whole genome shotgun (WGS) entry which is preliminary data.</text>
</comment>
<protein>
    <submittedName>
        <fullName evidence="1">Uncharacterized protein</fullName>
    </submittedName>
</protein>
<dbReference type="RefSeq" id="WP_025024287.1">
    <property type="nucleotide sequence ID" value="NZ_AZDZ01000003.1"/>
</dbReference>
<dbReference type="NCBIfam" id="NF010181">
    <property type="entry name" value="PRK13660.1"/>
    <property type="match status" value="1"/>
</dbReference>
<gene>
    <name evidence="1" type="ORF">FD03_GL001934</name>
</gene>
<dbReference type="PANTHER" id="PTHR38440:SF1">
    <property type="entry name" value="UPF0398 PROTEIN SPR0331"/>
    <property type="match status" value="1"/>
</dbReference>
<evidence type="ECO:0000313" key="2">
    <source>
        <dbReference type="Proteomes" id="UP000051248"/>
    </source>
</evidence>
<evidence type="ECO:0000313" key="1">
    <source>
        <dbReference type="EMBL" id="KRK80510.1"/>
    </source>
</evidence>